<dbReference type="Proteomes" id="UP000694044">
    <property type="component" value="Unassembled WGS sequence"/>
</dbReference>
<evidence type="ECO:0000256" key="1">
    <source>
        <dbReference type="SAM" id="MobiDB-lite"/>
    </source>
</evidence>
<feature type="compositionally biased region" description="Basic and acidic residues" evidence="1">
    <location>
        <begin position="74"/>
        <end position="89"/>
    </location>
</feature>
<dbReference type="EMBL" id="JAGDFM010001066">
    <property type="protein sequence ID" value="KAG7375570.1"/>
    <property type="molecule type" value="Genomic_DNA"/>
</dbReference>
<organism evidence="2 3">
    <name type="scientific">Phytophthora pseudosyringae</name>
    <dbReference type="NCBI Taxonomy" id="221518"/>
    <lineage>
        <taxon>Eukaryota</taxon>
        <taxon>Sar</taxon>
        <taxon>Stramenopiles</taxon>
        <taxon>Oomycota</taxon>
        <taxon>Peronosporomycetes</taxon>
        <taxon>Peronosporales</taxon>
        <taxon>Peronosporaceae</taxon>
        <taxon>Phytophthora</taxon>
    </lineage>
</organism>
<evidence type="ECO:0000313" key="2">
    <source>
        <dbReference type="EMBL" id="KAG7375570.1"/>
    </source>
</evidence>
<comment type="caution">
    <text evidence="2">The sequence shown here is derived from an EMBL/GenBank/DDBJ whole genome shotgun (WGS) entry which is preliminary data.</text>
</comment>
<reference evidence="2" key="1">
    <citation type="submission" date="2021-02" db="EMBL/GenBank/DDBJ databases">
        <authorList>
            <person name="Palmer J.M."/>
        </authorList>
    </citation>
    <scope>NUCLEOTIDE SEQUENCE</scope>
    <source>
        <strain evidence="2">SCRP734</strain>
    </source>
</reference>
<name>A0A8T1V5K0_9STRA</name>
<dbReference type="AlphaFoldDB" id="A0A8T1V5K0"/>
<accession>A0A8T1V5K0</accession>
<dbReference type="OrthoDB" id="122360at2759"/>
<proteinExistence type="predicted"/>
<feature type="region of interest" description="Disordered" evidence="1">
    <location>
        <begin position="74"/>
        <end position="98"/>
    </location>
</feature>
<keyword evidence="3" id="KW-1185">Reference proteome</keyword>
<protein>
    <submittedName>
        <fullName evidence="2">Uncharacterized protein</fullName>
    </submittedName>
</protein>
<gene>
    <name evidence="2" type="ORF">PHYPSEUDO_000607</name>
</gene>
<sequence length="98" mass="11168">MIVTPIGWGLNQRGKATIQVQQELDQDFARVVHDIPGPEKNLRYLFQVRRAEWKLLDGRRKLTASLVIVDSDANRRSRDVEGSQDKVEWATEGGIQVP</sequence>
<evidence type="ECO:0000313" key="3">
    <source>
        <dbReference type="Proteomes" id="UP000694044"/>
    </source>
</evidence>